<name>A0A242JZX9_9ENTE</name>
<feature type="compositionally biased region" description="Polar residues" evidence="2">
    <location>
        <begin position="826"/>
        <end position="840"/>
    </location>
</feature>
<dbReference type="RefSeq" id="WP_086284269.1">
    <property type="nucleotide sequence ID" value="NZ_NGMO01000002.1"/>
</dbReference>
<feature type="region of interest" description="Disordered" evidence="2">
    <location>
        <begin position="816"/>
        <end position="876"/>
    </location>
</feature>
<gene>
    <name evidence="3" type="ORF">A5844_001092</name>
</gene>
<dbReference type="STRING" id="1987383.A5844_001092"/>
<keyword evidence="4" id="KW-1185">Reference proteome</keyword>
<accession>A0A242JZX9</accession>
<organism evidence="3 4">
    <name type="scientific">Candidatus Enterococcus wittei</name>
    <dbReference type="NCBI Taxonomy" id="1987383"/>
    <lineage>
        <taxon>Bacteria</taxon>
        <taxon>Bacillati</taxon>
        <taxon>Bacillota</taxon>
        <taxon>Bacilli</taxon>
        <taxon>Lactobacillales</taxon>
        <taxon>Enterococcaceae</taxon>
        <taxon>Enterococcus</taxon>
    </lineage>
</organism>
<dbReference type="AlphaFoldDB" id="A0A242JZX9"/>
<sequence length="918" mass="109443">MLTNEKKETDEKKAKEFEMRFNMLALTLSLKNNDMHFEIGEFYQLLFSTYTKMIESDQNDFFIEKKRKAKIIQSLERTKAFYDFEHKKQLQAVFEKMTNDDPTDFMLFPIVFLNRINNGKNHLCGFTVYKKNEEFLVMKVDKQEDFDDQTISYYKIPATCIEELSQLFFNERDFLKLTPYSIFNGLIDISSIKVISTRTMKEQDIGKCVISEVEDSLRTILFNCQTDIFSLPKDTKIMPKWNLKHSEPTVEMRKRFVSAVKGENKDWNQHFDYIFDYYLYRKGELIKNSYLETHVSSVVKDLQVQKIFSMDAYIPEMLKNNGRILEANEQLGQLKIGEIDPPDILHTRKISENEFLSLRRAQVLNTKKIEMFYERLPLIKIQRAKEITQYIISRLKDKNQEIETELQRRKEIEMKAKRFEKRVDMLALTLSLKENDRFFENNGGYKLLFSTYIKMIENDQDNFFIEKERKERIIYSLERTKAFYDFKHKEQLQAVLEKMTNDDPTDFVLFPSGFSTSLDKMECHMCGLTVYKKNEDFIVMKVDKERSFDRKNVTFFKIPSTNVEELSQIFFERRNFTQLPPDCLFKRLGQLSRESKAVPSIIIQYQKSGTCVISEIEASLRMILFNCRTDIFNLAEGDCMTPKWNSVHSEPTIEMRKRFVAAMKGEDEAWDQHFDYLFDYYLCRKGKLVGDSSLTICARDMMRYWKIRETFSMDKYIPEMLKNSGQLPTDDVPLKEEKIKGIDPSDIYMKPIEEINIFSLKNIMQGNTYKIKLFNERLPFIKIQRAKDITESIISRLQDKNKEIEAEIQRREEIEMARQDKRDSKQSLYQSISNVVSRTHQPIRTRSNRSAKKVRIDDRLEQSKKRQEPKNTRIREERMKVREIRMDDRLDQLKELAMNFNIPDTNREYKKQSIHYEK</sequence>
<feature type="coiled-coil region" evidence="1">
    <location>
        <begin position="392"/>
        <end position="422"/>
    </location>
</feature>
<keyword evidence="1" id="KW-0175">Coiled coil</keyword>
<feature type="compositionally biased region" description="Basic residues" evidence="2">
    <location>
        <begin position="841"/>
        <end position="853"/>
    </location>
</feature>
<evidence type="ECO:0000313" key="3">
    <source>
        <dbReference type="EMBL" id="OTP10958.1"/>
    </source>
</evidence>
<evidence type="ECO:0000313" key="4">
    <source>
        <dbReference type="Proteomes" id="UP000194933"/>
    </source>
</evidence>
<evidence type="ECO:0000256" key="2">
    <source>
        <dbReference type="SAM" id="MobiDB-lite"/>
    </source>
</evidence>
<protein>
    <submittedName>
        <fullName evidence="3">Uncharacterized protein</fullName>
    </submittedName>
</protein>
<dbReference type="Proteomes" id="UP000194933">
    <property type="component" value="Unassembled WGS sequence"/>
</dbReference>
<proteinExistence type="predicted"/>
<comment type="caution">
    <text evidence="3">The sequence shown here is derived from an EMBL/GenBank/DDBJ whole genome shotgun (WGS) entry which is preliminary data.</text>
</comment>
<dbReference type="EMBL" id="NGMO01000002">
    <property type="protein sequence ID" value="OTP10958.1"/>
    <property type="molecule type" value="Genomic_DNA"/>
</dbReference>
<reference evidence="3 4" key="1">
    <citation type="submission" date="2017-05" db="EMBL/GenBank/DDBJ databases">
        <title>The Genome Sequence of Enterococcus sp. 10A9_DIV0425.</title>
        <authorList>
            <consortium name="The Broad Institute Genomics Platform"/>
            <consortium name="The Broad Institute Genomic Center for Infectious Diseases"/>
            <person name="Earl A."/>
            <person name="Manson A."/>
            <person name="Schwartman J."/>
            <person name="Gilmore M."/>
            <person name="Abouelleil A."/>
            <person name="Cao P."/>
            <person name="Chapman S."/>
            <person name="Cusick C."/>
            <person name="Shea T."/>
            <person name="Young S."/>
            <person name="Neafsey D."/>
            <person name="Nusbaum C."/>
            <person name="Birren B."/>
        </authorList>
    </citation>
    <scope>NUCLEOTIDE SEQUENCE [LARGE SCALE GENOMIC DNA]</scope>
    <source>
        <strain evidence="3 4">10A9_DIV0425</strain>
    </source>
</reference>
<feature type="compositionally biased region" description="Basic and acidic residues" evidence="2">
    <location>
        <begin position="854"/>
        <end position="876"/>
    </location>
</feature>
<feature type="compositionally biased region" description="Basic and acidic residues" evidence="2">
    <location>
        <begin position="816"/>
        <end position="825"/>
    </location>
</feature>
<evidence type="ECO:0000256" key="1">
    <source>
        <dbReference type="SAM" id="Coils"/>
    </source>
</evidence>